<proteinExistence type="predicted"/>
<sequence>MESIITYFEKIGFHEKELEPFLSKLKIRRFKANEIIIAHGQIENYLSFLADGIVRYYVVAKDKEITIDFAFKNSFYCAYDSFYNRTKTEIYIETLTDCELYSITHQDLQALYQSCEMTKKLGRLATEYLLSKKVKREINLLTKSPQERYEELLKEQPKYILQIPLKFIASYLGVVPETLSRIRKRIN</sequence>
<dbReference type="OrthoDB" id="663011at2"/>
<dbReference type="InterPro" id="IPR018490">
    <property type="entry name" value="cNMP-bd_dom_sf"/>
</dbReference>
<keyword evidence="3" id="KW-1185">Reference proteome</keyword>
<gene>
    <name evidence="2" type="ORF">EZL74_11165</name>
</gene>
<dbReference type="Proteomes" id="UP000293300">
    <property type="component" value="Unassembled WGS sequence"/>
</dbReference>
<feature type="domain" description="Cyclic nucleotide-binding" evidence="1">
    <location>
        <begin position="15"/>
        <end position="111"/>
    </location>
</feature>
<name>A0A4Q9YRF6_9FLAO</name>
<dbReference type="EMBL" id="SJPE01000015">
    <property type="protein sequence ID" value="TBX66140.1"/>
    <property type="molecule type" value="Genomic_DNA"/>
</dbReference>
<evidence type="ECO:0000313" key="3">
    <source>
        <dbReference type="Proteomes" id="UP000293300"/>
    </source>
</evidence>
<evidence type="ECO:0000313" key="2">
    <source>
        <dbReference type="EMBL" id="TBX66140.1"/>
    </source>
</evidence>
<comment type="caution">
    <text evidence="2">The sequence shown here is derived from an EMBL/GenBank/DDBJ whole genome shotgun (WGS) entry which is preliminary data.</text>
</comment>
<dbReference type="RefSeq" id="WP_131476712.1">
    <property type="nucleotide sequence ID" value="NZ_SJPE01000015.1"/>
</dbReference>
<reference evidence="2 3" key="1">
    <citation type="submission" date="2019-02" db="EMBL/GenBank/DDBJ databases">
        <title>Flavobacterium sp. RD-2-33 isolated from forest soil.</title>
        <authorList>
            <person name="Chaudhary D.K."/>
        </authorList>
    </citation>
    <scope>NUCLEOTIDE SEQUENCE [LARGE SCALE GENOMIC DNA]</scope>
    <source>
        <strain evidence="2 3">RD-2-33</strain>
    </source>
</reference>
<protein>
    <submittedName>
        <fullName evidence="2">Crp/Fnr family transcriptional regulator</fullName>
    </submittedName>
</protein>
<dbReference type="Gene3D" id="2.60.120.10">
    <property type="entry name" value="Jelly Rolls"/>
    <property type="match status" value="1"/>
</dbReference>
<accession>A0A4Q9YRF6</accession>
<dbReference type="CDD" id="cd00038">
    <property type="entry name" value="CAP_ED"/>
    <property type="match status" value="1"/>
</dbReference>
<dbReference type="PROSITE" id="PS50042">
    <property type="entry name" value="CNMP_BINDING_3"/>
    <property type="match status" value="1"/>
</dbReference>
<evidence type="ECO:0000259" key="1">
    <source>
        <dbReference type="PROSITE" id="PS50042"/>
    </source>
</evidence>
<organism evidence="2 3">
    <name type="scientific">Flavobacterium silvisoli</name>
    <dbReference type="NCBI Taxonomy" id="2529433"/>
    <lineage>
        <taxon>Bacteria</taxon>
        <taxon>Pseudomonadati</taxon>
        <taxon>Bacteroidota</taxon>
        <taxon>Flavobacteriia</taxon>
        <taxon>Flavobacteriales</taxon>
        <taxon>Flavobacteriaceae</taxon>
        <taxon>Flavobacterium</taxon>
    </lineage>
</organism>
<dbReference type="SUPFAM" id="SSF51206">
    <property type="entry name" value="cAMP-binding domain-like"/>
    <property type="match status" value="1"/>
</dbReference>
<dbReference type="InterPro" id="IPR014710">
    <property type="entry name" value="RmlC-like_jellyroll"/>
</dbReference>
<dbReference type="AlphaFoldDB" id="A0A4Q9YRF6"/>
<dbReference type="Pfam" id="PF00027">
    <property type="entry name" value="cNMP_binding"/>
    <property type="match status" value="1"/>
</dbReference>
<dbReference type="InterPro" id="IPR000595">
    <property type="entry name" value="cNMP-bd_dom"/>
</dbReference>